<dbReference type="InterPro" id="IPR003767">
    <property type="entry name" value="Malate/L-lactate_DH-like"/>
</dbReference>
<sequence>MTAGDDMNRPKHATTVSETRCAPKESIAAMTPATDFRMVSADSLQALIVDVLTAYGAREVDAHVQAQNLVEADLRDQHSHGLRRLEVLVGRIRYGVLLPRAQPRQEWKTAAVLRVDGNRGFGPVVAFSAVQAILDRAATTGVALASISNANHLGMLAPYVEKMAEAGMVGIALTTSEALVHAWCGATAMVGTNPIAIAAPTGPDSEPLVLDMSTSSVSMGKILSYAQRGEPIPLGWAVGPLGQPTTNASLAARAGAISPFGGAKGYALGITVEAVVAALTGTALGRDIRGTLDETSPCNKGDLLICISPHVLGLSHLLPQIADYLEQVRASGVSGDPVRVPGDRARTCRQHRLKYGIPLHQSAWTAALAMRDQARSHRDGHCC</sequence>
<comment type="similarity">
    <text evidence="1">Belongs to the LDH2/MDH2 oxidoreductase family.</text>
</comment>
<feature type="region of interest" description="Disordered" evidence="3">
    <location>
        <begin position="1"/>
        <end position="20"/>
    </location>
</feature>
<dbReference type="InterPro" id="IPR043143">
    <property type="entry name" value="Mal/L-sulf/L-lact_DH-like_NADP"/>
</dbReference>
<dbReference type="SUPFAM" id="SSF89733">
    <property type="entry name" value="L-sulfolactate dehydrogenase-like"/>
    <property type="match status" value="1"/>
</dbReference>
<evidence type="ECO:0000313" key="4">
    <source>
        <dbReference type="EMBL" id="BBX94832.1"/>
    </source>
</evidence>
<evidence type="ECO:0000256" key="1">
    <source>
        <dbReference type="ARBA" id="ARBA00006056"/>
    </source>
</evidence>
<name>A0A7I7NDR6_9MYCO</name>
<protein>
    <submittedName>
        <fullName evidence="4">Dehydrogenase</fullName>
    </submittedName>
</protein>
<gene>
    <name evidence="4" type="ORF">MLAC_01260</name>
</gene>
<dbReference type="KEGG" id="mlj:MLAC_01260"/>
<evidence type="ECO:0000256" key="3">
    <source>
        <dbReference type="SAM" id="MobiDB-lite"/>
    </source>
</evidence>
<keyword evidence="2" id="KW-0560">Oxidoreductase</keyword>
<dbReference type="Gene3D" id="1.10.1530.10">
    <property type="match status" value="1"/>
</dbReference>
<evidence type="ECO:0000313" key="5">
    <source>
        <dbReference type="Proteomes" id="UP000466396"/>
    </source>
</evidence>
<dbReference type="PANTHER" id="PTHR11091">
    <property type="entry name" value="OXIDOREDUCTASE-RELATED"/>
    <property type="match status" value="1"/>
</dbReference>
<dbReference type="InterPro" id="IPR036111">
    <property type="entry name" value="Mal/L-sulfo/L-lacto_DH-like_sf"/>
</dbReference>
<proteinExistence type="inferred from homology"/>
<reference evidence="4 5" key="1">
    <citation type="journal article" date="2019" name="Emerg. Microbes Infect.">
        <title>Comprehensive subspecies identification of 175 nontuberculous mycobacteria species based on 7547 genomic profiles.</title>
        <authorList>
            <person name="Matsumoto Y."/>
            <person name="Kinjo T."/>
            <person name="Motooka D."/>
            <person name="Nabeya D."/>
            <person name="Jung N."/>
            <person name="Uechi K."/>
            <person name="Horii T."/>
            <person name="Iida T."/>
            <person name="Fujita J."/>
            <person name="Nakamura S."/>
        </authorList>
    </citation>
    <scope>NUCLEOTIDE SEQUENCE [LARGE SCALE GENOMIC DNA]</scope>
    <source>
        <strain evidence="4 5">JCM 15657</strain>
    </source>
</reference>
<dbReference type="AlphaFoldDB" id="A0A7I7NDR6"/>
<dbReference type="RefSeq" id="WP_197743102.1">
    <property type="nucleotide sequence ID" value="NZ_AP022581.1"/>
</dbReference>
<dbReference type="Gene3D" id="3.30.60.50">
    <property type="entry name" value="Hypothetical oxidoreductase yiak, domain 3"/>
    <property type="match status" value="1"/>
</dbReference>
<keyword evidence="5" id="KW-1185">Reference proteome</keyword>
<evidence type="ECO:0000256" key="2">
    <source>
        <dbReference type="ARBA" id="ARBA00023002"/>
    </source>
</evidence>
<dbReference type="EMBL" id="AP022581">
    <property type="protein sequence ID" value="BBX94832.1"/>
    <property type="molecule type" value="Genomic_DNA"/>
</dbReference>
<dbReference type="Proteomes" id="UP000466396">
    <property type="component" value="Chromosome"/>
</dbReference>
<dbReference type="GO" id="GO:0016491">
    <property type="term" value="F:oxidoreductase activity"/>
    <property type="evidence" value="ECO:0007669"/>
    <property type="project" value="UniProtKB-KW"/>
</dbReference>
<accession>A0A7I7NDR6</accession>
<dbReference type="Gene3D" id="3.30.1370.60">
    <property type="entry name" value="Hypothetical oxidoreductase yiak, domain 2"/>
    <property type="match status" value="1"/>
</dbReference>
<dbReference type="InterPro" id="IPR043144">
    <property type="entry name" value="Mal/L-sulf/L-lact_DH-like_ah"/>
</dbReference>
<dbReference type="PANTHER" id="PTHR11091:SF0">
    <property type="entry name" value="MALATE DEHYDROGENASE"/>
    <property type="match status" value="1"/>
</dbReference>
<dbReference type="Pfam" id="PF02615">
    <property type="entry name" value="Ldh_2"/>
    <property type="match status" value="1"/>
</dbReference>
<organism evidence="4 5">
    <name type="scientific">Mycobacterium lacus</name>
    <dbReference type="NCBI Taxonomy" id="169765"/>
    <lineage>
        <taxon>Bacteria</taxon>
        <taxon>Bacillati</taxon>
        <taxon>Actinomycetota</taxon>
        <taxon>Actinomycetes</taxon>
        <taxon>Mycobacteriales</taxon>
        <taxon>Mycobacteriaceae</taxon>
        <taxon>Mycobacterium</taxon>
    </lineage>
</organism>